<evidence type="ECO:0000313" key="1">
    <source>
        <dbReference type="EMBL" id="NHC16581.1"/>
    </source>
</evidence>
<keyword evidence="2" id="KW-1185">Reference proteome</keyword>
<protein>
    <submittedName>
        <fullName evidence="1">Uncharacterized protein</fullName>
    </submittedName>
</protein>
<comment type="caution">
    <text evidence="1">The sequence shown here is derived from an EMBL/GenBank/DDBJ whole genome shotgun (WGS) entry which is preliminary data.</text>
</comment>
<dbReference type="EMBL" id="JAANNP010000222">
    <property type="protein sequence ID" value="NHC16581.1"/>
    <property type="molecule type" value="Genomic_DNA"/>
</dbReference>
<dbReference type="Proteomes" id="UP000800981">
    <property type="component" value="Unassembled WGS sequence"/>
</dbReference>
<organism evidence="1 2">
    <name type="scientific">Motilibacter deserti</name>
    <dbReference type="NCBI Taxonomy" id="2714956"/>
    <lineage>
        <taxon>Bacteria</taxon>
        <taxon>Bacillati</taxon>
        <taxon>Actinomycetota</taxon>
        <taxon>Actinomycetes</taxon>
        <taxon>Motilibacterales</taxon>
        <taxon>Motilibacteraceae</taxon>
        <taxon>Motilibacter</taxon>
    </lineage>
</organism>
<gene>
    <name evidence="1" type="ORF">G9H71_22620</name>
</gene>
<proteinExistence type="predicted"/>
<sequence>MSGGAPPAVVLVGDDSAAEPARAAALATARLGLAVTLVLPAASARRVEADLGPVRVLRVPVGTALRDAAAGRDRRRAVAPRLLGYADAGEERAAALRARLAVADAAARQGAGAALAGAYWRGRAQLVRVRSAGQ</sequence>
<evidence type="ECO:0000313" key="2">
    <source>
        <dbReference type="Proteomes" id="UP000800981"/>
    </source>
</evidence>
<feature type="non-terminal residue" evidence="1">
    <location>
        <position position="134"/>
    </location>
</feature>
<accession>A0ABX0H2K9</accession>
<name>A0ABX0H2K9_9ACTN</name>
<reference evidence="1 2" key="1">
    <citation type="submission" date="2020-03" db="EMBL/GenBank/DDBJ databases">
        <title>Two novel Motilibacter sp.</title>
        <authorList>
            <person name="Liu S."/>
        </authorList>
    </citation>
    <scope>NUCLEOTIDE SEQUENCE [LARGE SCALE GENOMIC DNA]</scope>
    <source>
        <strain evidence="1 2">E257</strain>
    </source>
</reference>